<keyword evidence="7 15" id="KW-0479">Metal-binding</keyword>
<dbReference type="InterPro" id="IPR005146">
    <property type="entry name" value="B3/B4_tRNA-bd"/>
</dbReference>
<dbReference type="SUPFAM" id="SSF46955">
    <property type="entry name" value="Putative DNA-binding domain"/>
    <property type="match status" value="1"/>
</dbReference>
<dbReference type="NCBIfam" id="TIGR00472">
    <property type="entry name" value="pheT_bact"/>
    <property type="match status" value="1"/>
</dbReference>
<evidence type="ECO:0000256" key="10">
    <source>
        <dbReference type="ARBA" id="ARBA00022842"/>
    </source>
</evidence>
<feature type="domain" description="B5" evidence="19">
    <location>
        <begin position="415"/>
        <end position="491"/>
    </location>
</feature>
<dbReference type="EC" id="6.1.1.20" evidence="15"/>
<feature type="domain" description="TRNA-binding" evidence="17">
    <location>
        <begin position="42"/>
        <end position="155"/>
    </location>
</feature>
<dbReference type="CDD" id="cd02796">
    <property type="entry name" value="tRNA_bind_bactPheRS"/>
    <property type="match status" value="1"/>
</dbReference>
<evidence type="ECO:0000313" key="20">
    <source>
        <dbReference type="EMBL" id="MFC4231108.1"/>
    </source>
</evidence>
<evidence type="ECO:0000256" key="9">
    <source>
        <dbReference type="ARBA" id="ARBA00022840"/>
    </source>
</evidence>
<comment type="cofactor">
    <cofactor evidence="15">
        <name>Mg(2+)</name>
        <dbReference type="ChEBI" id="CHEBI:18420"/>
    </cofactor>
    <text evidence="15">Binds 2 magnesium ions per tetramer.</text>
</comment>
<evidence type="ECO:0000256" key="16">
    <source>
        <dbReference type="PROSITE-ProRule" id="PRU00209"/>
    </source>
</evidence>
<dbReference type="Proteomes" id="UP001595906">
    <property type="component" value="Unassembled WGS sequence"/>
</dbReference>
<evidence type="ECO:0000256" key="3">
    <source>
        <dbReference type="ARBA" id="ARBA00011209"/>
    </source>
</evidence>
<keyword evidence="8 15" id="KW-0547">Nucleotide-binding</keyword>
<dbReference type="InterPro" id="IPR033714">
    <property type="entry name" value="tRNA_bind_bactPheRS"/>
</dbReference>
<dbReference type="Pfam" id="PF03483">
    <property type="entry name" value="B3_4"/>
    <property type="match status" value="1"/>
</dbReference>
<dbReference type="InterPro" id="IPR005121">
    <property type="entry name" value="Fdx_antiC-bd"/>
</dbReference>
<feature type="binding site" evidence="15">
    <location>
        <position position="469"/>
    </location>
    <ligand>
        <name>Mg(2+)</name>
        <dbReference type="ChEBI" id="CHEBI:18420"/>
        <note>shared with alpha subunit</note>
    </ligand>
</feature>
<keyword evidence="11 16" id="KW-0694">RNA-binding</keyword>
<dbReference type="InterPro" id="IPR002547">
    <property type="entry name" value="tRNA-bd_dom"/>
</dbReference>
<dbReference type="SUPFAM" id="SSF50249">
    <property type="entry name" value="Nucleic acid-binding proteins"/>
    <property type="match status" value="1"/>
</dbReference>
<dbReference type="InterPro" id="IPR041616">
    <property type="entry name" value="PheRS_beta_core"/>
</dbReference>
<dbReference type="Gene3D" id="3.50.40.10">
    <property type="entry name" value="Phenylalanyl-trna Synthetase, Chain B, domain 3"/>
    <property type="match status" value="1"/>
</dbReference>
<feature type="binding site" evidence="15">
    <location>
        <position position="479"/>
    </location>
    <ligand>
        <name>Mg(2+)</name>
        <dbReference type="ChEBI" id="CHEBI:18420"/>
        <note>shared with alpha subunit</note>
    </ligand>
</feature>
<evidence type="ECO:0000256" key="12">
    <source>
        <dbReference type="ARBA" id="ARBA00022917"/>
    </source>
</evidence>
<dbReference type="SUPFAM" id="SSF55681">
    <property type="entry name" value="Class II aaRS and biotin synthetases"/>
    <property type="match status" value="1"/>
</dbReference>
<keyword evidence="21" id="KW-1185">Reference proteome</keyword>
<dbReference type="InterPro" id="IPR005147">
    <property type="entry name" value="tRNA_synthase_B5-dom"/>
</dbReference>
<comment type="caution">
    <text evidence="20">The sequence shown here is derived from an EMBL/GenBank/DDBJ whole genome shotgun (WGS) entry which is preliminary data.</text>
</comment>
<protein>
    <recommendedName>
        <fullName evidence="15">Phenylalanine--tRNA ligase beta subunit</fullName>
        <ecNumber evidence="15">6.1.1.20</ecNumber>
    </recommendedName>
    <alternativeName>
        <fullName evidence="15">Phenylalanyl-tRNA synthetase beta subunit</fullName>
        <shortName evidence="15">PheRS</shortName>
    </alternativeName>
</protein>
<dbReference type="HAMAP" id="MF_00283">
    <property type="entry name" value="Phe_tRNA_synth_beta1"/>
    <property type="match status" value="1"/>
</dbReference>
<dbReference type="SUPFAM" id="SSF54991">
    <property type="entry name" value="Anticodon-binding domain of PheRS"/>
    <property type="match status" value="1"/>
</dbReference>
<dbReference type="Gene3D" id="3.30.930.10">
    <property type="entry name" value="Bira Bifunctional Protein, Domain 2"/>
    <property type="match status" value="1"/>
</dbReference>
<reference evidence="21" key="1">
    <citation type="journal article" date="2019" name="Int. J. Syst. Evol. Microbiol.">
        <title>The Global Catalogue of Microorganisms (GCM) 10K type strain sequencing project: providing services to taxonomists for standard genome sequencing and annotation.</title>
        <authorList>
            <consortium name="The Broad Institute Genomics Platform"/>
            <consortium name="The Broad Institute Genome Sequencing Center for Infectious Disease"/>
            <person name="Wu L."/>
            <person name="Ma J."/>
        </authorList>
    </citation>
    <scope>NUCLEOTIDE SEQUENCE [LARGE SCALE GENOMIC DNA]</scope>
    <source>
        <strain evidence="21">CECT 8010</strain>
    </source>
</reference>
<evidence type="ECO:0000256" key="14">
    <source>
        <dbReference type="ARBA" id="ARBA00049255"/>
    </source>
</evidence>
<dbReference type="NCBIfam" id="NF045760">
    <property type="entry name" value="YtpR"/>
    <property type="match status" value="1"/>
</dbReference>
<evidence type="ECO:0000256" key="11">
    <source>
        <dbReference type="ARBA" id="ARBA00022884"/>
    </source>
</evidence>
<dbReference type="PROSITE" id="PS51447">
    <property type="entry name" value="FDX_ACB"/>
    <property type="match status" value="1"/>
</dbReference>
<dbReference type="InterPro" id="IPR012340">
    <property type="entry name" value="NA-bd_OB-fold"/>
</dbReference>
<evidence type="ECO:0000256" key="4">
    <source>
        <dbReference type="ARBA" id="ARBA00022490"/>
    </source>
</evidence>
<keyword evidence="6 15" id="KW-0436">Ligase</keyword>
<dbReference type="Gene3D" id="2.40.50.140">
    <property type="entry name" value="Nucleic acid-binding proteins"/>
    <property type="match status" value="1"/>
</dbReference>
<name>A0ABV8PT89_9BACT</name>
<dbReference type="InterPro" id="IPR045864">
    <property type="entry name" value="aa-tRNA-synth_II/BPL/LPL"/>
</dbReference>
<comment type="subcellular location">
    <subcellularLocation>
        <location evidence="1 15">Cytoplasm</location>
    </subcellularLocation>
</comment>
<proteinExistence type="inferred from homology"/>
<keyword evidence="9 15" id="KW-0067">ATP-binding</keyword>
<comment type="similarity">
    <text evidence="2 15">Belongs to the phenylalanyl-tRNA synthetase beta subunit family. Type 1 subfamily.</text>
</comment>
<keyword evidence="12 15" id="KW-0648">Protein biosynthesis</keyword>
<dbReference type="InterPro" id="IPR009061">
    <property type="entry name" value="DNA-bd_dom_put_sf"/>
</dbReference>
<keyword evidence="5 16" id="KW-0820">tRNA-binding</keyword>
<organism evidence="20 21">
    <name type="scientific">Parasediminibacterium paludis</name>
    <dbReference type="NCBI Taxonomy" id="908966"/>
    <lineage>
        <taxon>Bacteria</taxon>
        <taxon>Pseudomonadati</taxon>
        <taxon>Bacteroidota</taxon>
        <taxon>Chitinophagia</taxon>
        <taxon>Chitinophagales</taxon>
        <taxon>Chitinophagaceae</taxon>
        <taxon>Parasediminibacterium</taxon>
    </lineage>
</organism>
<dbReference type="SMART" id="SM00896">
    <property type="entry name" value="FDX-ACB"/>
    <property type="match status" value="1"/>
</dbReference>
<dbReference type="PANTHER" id="PTHR10947:SF0">
    <property type="entry name" value="PHENYLALANINE--TRNA LIGASE BETA SUBUNIT"/>
    <property type="match status" value="1"/>
</dbReference>
<dbReference type="PANTHER" id="PTHR10947">
    <property type="entry name" value="PHENYLALANYL-TRNA SYNTHETASE BETA CHAIN AND LEUCINE-RICH REPEAT-CONTAINING PROTEIN 47"/>
    <property type="match status" value="1"/>
</dbReference>
<evidence type="ECO:0000256" key="5">
    <source>
        <dbReference type="ARBA" id="ARBA00022555"/>
    </source>
</evidence>
<dbReference type="SMART" id="SM00874">
    <property type="entry name" value="B5"/>
    <property type="match status" value="1"/>
</dbReference>
<dbReference type="Gene3D" id="3.30.56.10">
    <property type="match status" value="2"/>
</dbReference>
<dbReference type="Pfam" id="PF17759">
    <property type="entry name" value="tRNA_synthFbeta"/>
    <property type="match status" value="1"/>
</dbReference>
<dbReference type="PROSITE" id="PS51483">
    <property type="entry name" value="B5"/>
    <property type="match status" value="1"/>
</dbReference>
<evidence type="ECO:0000259" key="19">
    <source>
        <dbReference type="PROSITE" id="PS51483"/>
    </source>
</evidence>
<dbReference type="InterPro" id="IPR004532">
    <property type="entry name" value="Phe-tRNA-ligase_IIc_bsu_bact"/>
</dbReference>
<dbReference type="SMART" id="SM00873">
    <property type="entry name" value="B3_4"/>
    <property type="match status" value="1"/>
</dbReference>
<comment type="subunit">
    <text evidence="3 15">Tetramer of two alpha and two beta subunits.</text>
</comment>
<evidence type="ECO:0000256" key="2">
    <source>
        <dbReference type="ARBA" id="ARBA00008653"/>
    </source>
</evidence>
<accession>A0ABV8PT89</accession>
<dbReference type="InterPro" id="IPR036690">
    <property type="entry name" value="Fdx_antiC-bd_sf"/>
</dbReference>
<keyword evidence="13 15" id="KW-0030">Aminoacyl-tRNA synthetase</keyword>
<feature type="binding site" evidence="15">
    <location>
        <position position="478"/>
    </location>
    <ligand>
        <name>Mg(2+)</name>
        <dbReference type="ChEBI" id="CHEBI:18420"/>
        <note>shared with alpha subunit</note>
    </ligand>
</feature>
<evidence type="ECO:0000259" key="18">
    <source>
        <dbReference type="PROSITE" id="PS51447"/>
    </source>
</evidence>
<dbReference type="Gene3D" id="3.30.70.380">
    <property type="entry name" value="Ferrodoxin-fold anticodon-binding domain"/>
    <property type="match status" value="1"/>
</dbReference>
<dbReference type="Pfam" id="PF03147">
    <property type="entry name" value="FDX-ACB"/>
    <property type="match status" value="1"/>
</dbReference>
<keyword evidence="10 15" id="KW-0460">Magnesium</keyword>
<evidence type="ECO:0000256" key="13">
    <source>
        <dbReference type="ARBA" id="ARBA00023146"/>
    </source>
</evidence>
<evidence type="ECO:0000256" key="6">
    <source>
        <dbReference type="ARBA" id="ARBA00022598"/>
    </source>
</evidence>
<feature type="binding site" evidence="15">
    <location>
        <position position="475"/>
    </location>
    <ligand>
        <name>Mg(2+)</name>
        <dbReference type="ChEBI" id="CHEBI:18420"/>
        <note>shared with alpha subunit</note>
    </ligand>
</feature>
<dbReference type="GO" id="GO:0004826">
    <property type="term" value="F:phenylalanine-tRNA ligase activity"/>
    <property type="evidence" value="ECO:0007669"/>
    <property type="project" value="UniProtKB-EC"/>
</dbReference>
<dbReference type="InterPro" id="IPR045060">
    <property type="entry name" value="Phe-tRNA-ligase_IIc_bsu"/>
</dbReference>
<dbReference type="Pfam" id="PF01588">
    <property type="entry name" value="tRNA_bind"/>
    <property type="match status" value="1"/>
</dbReference>
<dbReference type="SUPFAM" id="SSF56037">
    <property type="entry name" value="PheT/TilS domain"/>
    <property type="match status" value="1"/>
</dbReference>
<dbReference type="Pfam" id="PF03484">
    <property type="entry name" value="B5"/>
    <property type="match status" value="1"/>
</dbReference>
<dbReference type="PROSITE" id="PS50886">
    <property type="entry name" value="TRBD"/>
    <property type="match status" value="1"/>
</dbReference>
<dbReference type="RefSeq" id="WP_379012495.1">
    <property type="nucleotide sequence ID" value="NZ_JBHSDC010000003.1"/>
</dbReference>
<evidence type="ECO:0000256" key="7">
    <source>
        <dbReference type="ARBA" id="ARBA00022723"/>
    </source>
</evidence>
<evidence type="ECO:0000256" key="8">
    <source>
        <dbReference type="ARBA" id="ARBA00022741"/>
    </source>
</evidence>
<dbReference type="InterPro" id="IPR020825">
    <property type="entry name" value="Phe-tRNA_synthase-like_B3/B4"/>
</dbReference>
<feature type="domain" description="FDX-ACB" evidence="18">
    <location>
        <begin position="711"/>
        <end position="804"/>
    </location>
</feature>
<keyword evidence="4 15" id="KW-0963">Cytoplasm</keyword>
<evidence type="ECO:0000313" key="21">
    <source>
        <dbReference type="Proteomes" id="UP001595906"/>
    </source>
</evidence>
<sequence length="805" mass="88194">MTISYNWLSEYLPEVIEPEKLSHILTSIGLEVESLEKYESVKGGLQGLVIGEVLACEQHPNADKLRVTKVNIGVSEPLQIVCGAPNVAAGQKVVVAIVGTTIYPTSGEPLTMKVAKIRGTESHGMLCAEDEIGIGGSHAGIMILPEDVVVGTPASEYFLPYNDFIYEIGLTPNRMDAMSHLGVAKDVCAYLSHHRQEARVKSPFSNSFKVDNTNAPIAVTVKNSAACPRYSGVTISGVTVADSPKWLQHKLIAIGQRPINNIVDITNFILHETGQPLHAFDVAAIANNTVIVKNLAEGTAFTTLDEKERKLSAEDLLICDGNGAPMCLAGVFGGATSGVKASTTTIFLESACFASTAIRKTSVKHGLRTDAATRFEKGVDISNTINVLKRAALLIKEIAGGEISSEIVDIYPTPKEKTEVSLKYHYLKKLSGKNYHVDAVKKILTALGFEVLKEGMDEIRVSVPFSKPDISLQADIVEEILRIDGLDNITIPTSITMSPAVETLGIKEVLKDKIAMYLVGQGFNEIFTNSITNSNYFDNTTLNSTVKMMNNLSADLDVLRPSILETGLECIAYNNNRRNTNLQLFEYGKTYHTSGIGNYREEEHLALYITGNNHEDTWQAKGAVYDFYRAKGIATAVLQLCGLLDVNFTKTDTANSLTINNGKQAIGSLLQVDATKLKSFDIKQVVYFIDFNYETLVKAVEHKKIVYKEVSKFPAVQRDLALIVNTSTTFDMIEAAVQKTKLTKLTNVRLFDVFESDKLGAGKKSMAVNFTFLDEEKTLVDKEVDSMVNKLITTFEAELQAEIRK</sequence>
<evidence type="ECO:0000256" key="1">
    <source>
        <dbReference type="ARBA" id="ARBA00004496"/>
    </source>
</evidence>
<dbReference type="EMBL" id="JBHSDC010000003">
    <property type="protein sequence ID" value="MFC4231108.1"/>
    <property type="molecule type" value="Genomic_DNA"/>
</dbReference>
<comment type="catalytic activity">
    <reaction evidence="14 15">
        <text>tRNA(Phe) + L-phenylalanine + ATP = L-phenylalanyl-tRNA(Phe) + AMP + diphosphate + H(+)</text>
        <dbReference type="Rhea" id="RHEA:19413"/>
        <dbReference type="Rhea" id="RHEA-COMP:9668"/>
        <dbReference type="Rhea" id="RHEA-COMP:9699"/>
        <dbReference type="ChEBI" id="CHEBI:15378"/>
        <dbReference type="ChEBI" id="CHEBI:30616"/>
        <dbReference type="ChEBI" id="CHEBI:33019"/>
        <dbReference type="ChEBI" id="CHEBI:58095"/>
        <dbReference type="ChEBI" id="CHEBI:78442"/>
        <dbReference type="ChEBI" id="CHEBI:78531"/>
        <dbReference type="ChEBI" id="CHEBI:456215"/>
        <dbReference type="EC" id="6.1.1.20"/>
    </reaction>
</comment>
<gene>
    <name evidence="15 20" type="primary">pheT</name>
    <name evidence="20" type="ORF">ACFOW1_04355</name>
</gene>
<evidence type="ECO:0000259" key="17">
    <source>
        <dbReference type="PROSITE" id="PS50886"/>
    </source>
</evidence>
<evidence type="ECO:0000256" key="15">
    <source>
        <dbReference type="HAMAP-Rule" id="MF_00283"/>
    </source>
</evidence>